<dbReference type="RefSeq" id="WP_344002159.1">
    <property type="nucleotide sequence ID" value="NZ_BAAAMY010000001.1"/>
</dbReference>
<dbReference type="Proteomes" id="UP001501612">
    <property type="component" value="Unassembled WGS sequence"/>
</dbReference>
<comment type="caution">
    <text evidence="1">The sequence shown here is derived from an EMBL/GenBank/DDBJ whole genome shotgun (WGS) entry which is preliminary data.</text>
</comment>
<sequence>MTSTPIHAPVPARCGRPRQIGWSAAPALLAALLLAAGCGAEDPAYSEDDVAVCETTVRVLSDYAAALETDDPAAASGLWDAGRADLAEVEGGITLGALRAATRDVVELPDTGPRDEPPTDAWLRLSAACNAEGLP</sequence>
<dbReference type="EMBL" id="BAAAMY010000001">
    <property type="protein sequence ID" value="GAA1904117.1"/>
    <property type="molecule type" value="Genomic_DNA"/>
</dbReference>
<proteinExistence type="predicted"/>
<protein>
    <recommendedName>
        <fullName evidence="3">Lipoprotein</fullName>
    </recommendedName>
</protein>
<evidence type="ECO:0000313" key="2">
    <source>
        <dbReference type="Proteomes" id="UP001501612"/>
    </source>
</evidence>
<evidence type="ECO:0000313" key="1">
    <source>
        <dbReference type="EMBL" id="GAA1904117.1"/>
    </source>
</evidence>
<organism evidence="1 2">
    <name type="scientific">Nocardioides lentus</name>
    <dbReference type="NCBI Taxonomy" id="338077"/>
    <lineage>
        <taxon>Bacteria</taxon>
        <taxon>Bacillati</taxon>
        <taxon>Actinomycetota</taxon>
        <taxon>Actinomycetes</taxon>
        <taxon>Propionibacteriales</taxon>
        <taxon>Nocardioidaceae</taxon>
        <taxon>Nocardioides</taxon>
    </lineage>
</organism>
<keyword evidence="2" id="KW-1185">Reference proteome</keyword>
<evidence type="ECO:0008006" key="3">
    <source>
        <dbReference type="Google" id="ProtNLM"/>
    </source>
</evidence>
<reference evidence="1 2" key="1">
    <citation type="journal article" date="2019" name="Int. J. Syst. Evol. Microbiol.">
        <title>The Global Catalogue of Microorganisms (GCM) 10K type strain sequencing project: providing services to taxonomists for standard genome sequencing and annotation.</title>
        <authorList>
            <consortium name="The Broad Institute Genomics Platform"/>
            <consortium name="The Broad Institute Genome Sequencing Center for Infectious Disease"/>
            <person name="Wu L."/>
            <person name="Ma J."/>
        </authorList>
    </citation>
    <scope>NUCLEOTIDE SEQUENCE [LARGE SCALE GENOMIC DNA]</scope>
    <source>
        <strain evidence="1 2">JCM 14046</strain>
    </source>
</reference>
<gene>
    <name evidence="1" type="ORF">GCM10009737_01030</name>
</gene>
<name>A0ABN2NW64_9ACTN</name>
<accession>A0ABN2NW64</accession>